<dbReference type="HOGENOM" id="CLU_1107744_0_0_1"/>
<evidence type="ECO:0000313" key="3">
    <source>
        <dbReference type="Proteomes" id="UP000012065"/>
    </source>
</evidence>
<gene>
    <name evidence="2" type="ORF">BN14_07799</name>
</gene>
<feature type="compositionally biased region" description="Low complexity" evidence="1">
    <location>
        <begin position="204"/>
        <end position="220"/>
    </location>
</feature>
<reference evidence="2 3" key="1">
    <citation type="journal article" date="2013" name="J. Biotechnol.">
        <title>Establishment and interpretation of the genome sequence of the phytopathogenic fungus Rhizoctonia solani AG1-IB isolate 7/3/14.</title>
        <authorList>
            <person name="Wibberg D.W."/>
            <person name="Jelonek L.J."/>
            <person name="Rupp O.R."/>
            <person name="Hennig M.H."/>
            <person name="Eikmeyer F.E."/>
            <person name="Goesmann A.G."/>
            <person name="Hartmann A.H."/>
            <person name="Borriss R.B."/>
            <person name="Grosch R.G."/>
            <person name="Puehler A.P."/>
            <person name="Schlueter A.S."/>
        </authorList>
    </citation>
    <scope>NUCLEOTIDE SEQUENCE [LARGE SCALE GENOMIC DNA]</scope>
    <source>
        <strain evidence="3">AG1-IB / isolate 7/3/14</strain>
    </source>
</reference>
<evidence type="ECO:0000256" key="1">
    <source>
        <dbReference type="SAM" id="MobiDB-lite"/>
    </source>
</evidence>
<protein>
    <submittedName>
        <fullName evidence="2">Uncharacterized protein</fullName>
    </submittedName>
</protein>
<dbReference type="Proteomes" id="UP000012065">
    <property type="component" value="Unassembled WGS sequence"/>
</dbReference>
<evidence type="ECO:0000313" key="2">
    <source>
        <dbReference type="EMBL" id="CCO33714.1"/>
    </source>
</evidence>
<dbReference type="AlphaFoldDB" id="M5C2Z2"/>
<organism evidence="2 3">
    <name type="scientific">Thanatephorus cucumeris (strain AG1-IB / isolate 7/3/14)</name>
    <name type="common">Lettuce bottom rot fungus</name>
    <name type="synonym">Rhizoctonia solani</name>
    <dbReference type="NCBI Taxonomy" id="1108050"/>
    <lineage>
        <taxon>Eukaryota</taxon>
        <taxon>Fungi</taxon>
        <taxon>Dikarya</taxon>
        <taxon>Basidiomycota</taxon>
        <taxon>Agaricomycotina</taxon>
        <taxon>Agaricomycetes</taxon>
        <taxon>Cantharellales</taxon>
        <taxon>Ceratobasidiaceae</taxon>
        <taxon>Rhizoctonia</taxon>
        <taxon>Rhizoctonia solani AG-1</taxon>
    </lineage>
</organism>
<proteinExistence type="predicted"/>
<comment type="caution">
    <text evidence="2">The sequence shown here is derived from an EMBL/GenBank/DDBJ whole genome shotgun (WGS) entry which is preliminary data.</text>
</comment>
<feature type="compositionally biased region" description="Polar residues" evidence="1">
    <location>
        <begin position="221"/>
        <end position="251"/>
    </location>
</feature>
<name>M5C2Z2_THACB</name>
<dbReference type="EMBL" id="CAOJ01011945">
    <property type="protein sequence ID" value="CCO33714.1"/>
    <property type="molecule type" value="Genomic_DNA"/>
</dbReference>
<sequence length="251" mass="27521">MPGARRSGATALNADPVLKDVNLPDFQVWYLNNAWVRVTYTNPDRPPKTWSIISKPKNASECKLKREMMCGAGFDQSHNTYLNIQAATCCDLNALTGGRAILYSELTDLNQHTILTLVQSEYKYLFCFPGNWAGCKMLRRICCNKQDTIANKSDRMKGTRRGCCGGRGGRCSSVGGLGGNSNANSSHVDNKPQASEEPAEDEFPANNNPPDNNKTPDNNESPANDNPPANNKTPDNNEPQPMTIPQSTTRP</sequence>
<accession>M5C2Z2</accession>
<feature type="region of interest" description="Disordered" evidence="1">
    <location>
        <begin position="175"/>
        <end position="251"/>
    </location>
</feature>